<evidence type="ECO:0000256" key="5">
    <source>
        <dbReference type="ARBA" id="ARBA00022884"/>
    </source>
</evidence>
<organism evidence="7 8">
    <name type="scientific">Selenomonas ruminantium</name>
    <dbReference type="NCBI Taxonomy" id="971"/>
    <lineage>
        <taxon>Bacteria</taxon>
        <taxon>Bacillati</taxon>
        <taxon>Bacillota</taxon>
        <taxon>Negativicutes</taxon>
        <taxon>Selenomonadales</taxon>
        <taxon>Selenomonadaceae</taxon>
        <taxon>Selenomonas</taxon>
    </lineage>
</organism>
<dbReference type="InterPro" id="IPR004659">
    <property type="entry name" value="RNase_E/G"/>
</dbReference>
<dbReference type="EMBL" id="FOQK01000037">
    <property type="protein sequence ID" value="SFI42435.1"/>
    <property type="molecule type" value="Genomic_DNA"/>
</dbReference>
<dbReference type="PANTHER" id="PTHR30001">
    <property type="entry name" value="RIBONUCLEASE"/>
    <property type="match status" value="1"/>
</dbReference>
<dbReference type="InterPro" id="IPR019307">
    <property type="entry name" value="RNA-bd_AU-1/RNase_E/G"/>
</dbReference>
<dbReference type="CDD" id="cd04453">
    <property type="entry name" value="S1_RNase_E"/>
    <property type="match status" value="1"/>
</dbReference>
<dbReference type="GO" id="GO:0005737">
    <property type="term" value="C:cytoplasm"/>
    <property type="evidence" value="ECO:0007669"/>
    <property type="project" value="TreeGrafter"/>
</dbReference>
<keyword evidence="3" id="KW-0378">Hydrolase</keyword>
<dbReference type="Gene3D" id="2.40.50.140">
    <property type="entry name" value="Nucleic acid-binding proteins"/>
    <property type="match status" value="1"/>
</dbReference>
<comment type="cofactor">
    <cofactor evidence="1">
        <name>Mg(2+)</name>
        <dbReference type="ChEBI" id="CHEBI:18420"/>
    </cofactor>
</comment>
<gene>
    <name evidence="7" type="ORF">SAMN04487861_13719</name>
</gene>
<feature type="domain" description="S1 motif" evidence="6">
    <location>
        <begin position="38"/>
        <end position="118"/>
    </location>
</feature>
<keyword evidence="2" id="KW-0479">Metal-binding</keyword>
<sequence>MKSILVTCVPEENRVAMVEDGVLEAIEMERSSHSHLVGNIYKGQVQNVLPGMQAAFVDIGTEKNAFLYIGDGLPQDVVKALPKVQHIHIGQRLPVQIIKDAIGTKGPRATTHISLPGRNVVLMPTAAYIGMSRRIDDEAERSRLHEIASRICPQGMGLIIRTVAAGQSEAALQADVDYLVKLWESIMARFKLKGKGTNLLFRDADLIIRMVRDSLTDEVDEVLIDDREVWQRVVDLVQFLSPHLAQRVKLYEGKEPLFRKYGIEDELEKLGARQVELKSGGFLVIDKTEALTVIDVNTGKYVGKSNLADTVYQTNLEAAAEILRQIRLRDIGGIIIVDFIDMEKEAQKEHLLNYMRENVRHDRTKTNIVDITSLGLVEITRKKSRQNLDSIIYSECPVCHGRGRVESPETVSIRIAAAIRRMERSSHAREGYEIEVHETVAEELRANQLMMDLAAEFGTDIKVTVKPGMHPENYSILQQS</sequence>
<evidence type="ECO:0000313" key="7">
    <source>
        <dbReference type="EMBL" id="SFI42435.1"/>
    </source>
</evidence>
<dbReference type="GO" id="GO:0006364">
    <property type="term" value="P:rRNA processing"/>
    <property type="evidence" value="ECO:0007669"/>
    <property type="project" value="TreeGrafter"/>
</dbReference>
<evidence type="ECO:0000259" key="6">
    <source>
        <dbReference type="PROSITE" id="PS50126"/>
    </source>
</evidence>
<dbReference type="GO" id="GO:0016787">
    <property type="term" value="F:hydrolase activity"/>
    <property type="evidence" value="ECO:0007669"/>
    <property type="project" value="UniProtKB-KW"/>
</dbReference>
<dbReference type="Proteomes" id="UP000183639">
    <property type="component" value="Unassembled WGS sequence"/>
</dbReference>
<dbReference type="NCBIfam" id="TIGR00757">
    <property type="entry name" value="RNaseEG"/>
    <property type="match status" value="1"/>
</dbReference>
<keyword evidence="5" id="KW-0694">RNA-binding</keyword>
<accession>A0A1I3I349</accession>
<dbReference type="PANTHER" id="PTHR30001:SF0">
    <property type="entry name" value="RIBONUCLEASE G"/>
    <property type="match status" value="1"/>
</dbReference>
<dbReference type="GO" id="GO:0046872">
    <property type="term" value="F:metal ion binding"/>
    <property type="evidence" value="ECO:0007669"/>
    <property type="project" value="UniProtKB-KW"/>
</dbReference>
<evidence type="ECO:0000256" key="1">
    <source>
        <dbReference type="ARBA" id="ARBA00001946"/>
    </source>
</evidence>
<dbReference type="OrthoDB" id="9804278at2"/>
<dbReference type="InterPro" id="IPR003029">
    <property type="entry name" value="S1_domain"/>
</dbReference>
<evidence type="ECO:0000256" key="2">
    <source>
        <dbReference type="ARBA" id="ARBA00022723"/>
    </source>
</evidence>
<dbReference type="RefSeq" id="WP_075445783.1">
    <property type="nucleotide sequence ID" value="NZ_FOQK01000037.1"/>
</dbReference>
<proteinExistence type="predicted"/>
<dbReference type="SUPFAM" id="SSF50249">
    <property type="entry name" value="Nucleic acid-binding proteins"/>
    <property type="match status" value="1"/>
</dbReference>
<evidence type="ECO:0000256" key="3">
    <source>
        <dbReference type="ARBA" id="ARBA00022801"/>
    </source>
</evidence>
<evidence type="ECO:0000313" key="8">
    <source>
        <dbReference type="Proteomes" id="UP000183639"/>
    </source>
</evidence>
<reference evidence="7 8" key="1">
    <citation type="submission" date="2016-10" db="EMBL/GenBank/DDBJ databases">
        <authorList>
            <person name="de Groot N.N."/>
        </authorList>
    </citation>
    <scope>NUCLEOTIDE SEQUENCE [LARGE SCALE GENOMIC DNA]</scope>
    <source>
        <strain evidence="7 8">Z108</strain>
    </source>
</reference>
<evidence type="ECO:0000256" key="4">
    <source>
        <dbReference type="ARBA" id="ARBA00022842"/>
    </source>
</evidence>
<dbReference type="Pfam" id="PF10150">
    <property type="entry name" value="RNase_E_G"/>
    <property type="match status" value="1"/>
</dbReference>
<dbReference type="GO" id="GO:0003723">
    <property type="term" value="F:RNA binding"/>
    <property type="evidence" value="ECO:0007669"/>
    <property type="project" value="UniProtKB-KW"/>
</dbReference>
<keyword evidence="4" id="KW-0460">Magnesium</keyword>
<name>A0A1I3I349_SELRU</name>
<dbReference type="GO" id="GO:0004540">
    <property type="term" value="F:RNA nuclease activity"/>
    <property type="evidence" value="ECO:0007669"/>
    <property type="project" value="InterPro"/>
</dbReference>
<dbReference type="Gene3D" id="3.40.1260.20">
    <property type="entry name" value="Ribonuclease E, catalytic domain"/>
    <property type="match status" value="1"/>
</dbReference>
<dbReference type="PROSITE" id="PS50126">
    <property type="entry name" value="S1"/>
    <property type="match status" value="1"/>
</dbReference>
<dbReference type="AlphaFoldDB" id="A0A1I3I349"/>
<dbReference type="InterPro" id="IPR012340">
    <property type="entry name" value="NA-bd_OB-fold"/>
</dbReference>
<protein>
    <submittedName>
        <fullName evidence="7">Ribonuclease G</fullName>
    </submittedName>
</protein>